<evidence type="ECO:0000313" key="1">
    <source>
        <dbReference type="EMBL" id="ANQ32929.1"/>
    </source>
</evidence>
<dbReference type="SUPFAM" id="SSF47095">
    <property type="entry name" value="HMG-box"/>
    <property type="match status" value="1"/>
</dbReference>
<protein>
    <submittedName>
        <fullName evidence="1">MATA-HMG</fullName>
    </submittedName>
</protein>
<name>A0A1B1EVU3_9GLOM</name>
<accession>A0A1B1EVU3</accession>
<dbReference type="VEuPathDB" id="FungiDB:RhiirFUN_005516"/>
<reference evidence="1" key="1">
    <citation type="submission" date="2015-06" db="EMBL/GenBank/DDBJ databases">
        <title>Evolution and Diversity of Sexually-Related Genes in an Arbuscular Mycorrhizal Fungi.</title>
        <authorList>
            <person name="Charron P."/>
            <person name="Marton T."/>
            <person name="Corradi N."/>
        </authorList>
    </citation>
    <scope>NUCLEOTIDE SEQUENCE</scope>
    <source>
        <strain evidence="1">A4</strain>
    </source>
</reference>
<dbReference type="AlphaFoldDB" id="A0A1B1EVU3"/>
<proteinExistence type="predicted"/>
<gene>
    <name evidence="1" type="primary">HMG67</name>
</gene>
<dbReference type="InterPro" id="IPR036910">
    <property type="entry name" value="HMG_box_dom_sf"/>
</dbReference>
<dbReference type="VEuPathDB" id="FungiDB:FUN_005818"/>
<sequence>MMDLQKNIANDTTILMELPAPKIFIPYPQTLDPKEFLPKQNSRKPCNGFMIYRKVYQKQLNANSYRFKMTIISRWASALWLEENEKLKDAYRQFASKIAKIHSENHKAELENLDNRINNIKLSVTPYIYIPPRSQQFISPPLTPLISDSISSISPQYYYLNQSFPYSDLYLDNQQFCTPNDLQSDNHFNHFHNIQQNAENLPYNEIPSVASHMFQTLPSSIEQALEDCNNYFFDDSL</sequence>
<dbReference type="OrthoDB" id="2348544at2759"/>
<dbReference type="EMBL" id="KT212131">
    <property type="protein sequence ID" value="ANQ32929.1"/>
    <property type="molecule type" value="Genomic_DNA"/>
</dbReference>
<organism evidence="1">
    <name type="scientific">Rhizophagus irregularis</name>
    <dbReference type="NCBI Taxonomy" id="588596"/>
    <lineage>
        <taxon>Eukaryota</taxon>
        <taxon>Fungi</taxon>
        <taxon>Fungi incertae sedis</taxon>
        <taxon>Mucoromycota</taxon>
        <taxon>Glomeromycotina</taxon>
        <taxon>Glomeromycetes</taxon>
        <taxon>Glomerales</taxon>
        <taxon>Glomeraceae</taxon>
        <taxon>Rhizophagus</taxon>
    </lineage>
</organism>
<dbReference type="VEuPathDB" id="FungiDB:RhiirA1_527915"/>
<dbReference type="Gene3D" id="1.10.30.10">
    <property type="entry name" value="High mobility group box domain"/>
    <property type="match status" value="1"/>
</dbReference>